<evidence type="ECO:0000256" key="2">
    <source>
        <dbReference type="ARBA" id="ARBA00009320"/>
    </source>
</evidence>
<evidence type="ECO:0000256" key="1">
    <source>
        <dbReference type="ARBA" id="ARBA00001933"/>
    </source>
</evidence>
<name>A0A918Z2B3_9ACTN</name>
<protein>
    <submittedName>
        <fullName evidence="4">Uncharacterized protein</fullName>
    </submittedName>
</protein>
<dbReference type="InterPro" id="IPR036038">
    <property type="entry name" value="Aminotransferase-like"/>
</dbReference>
<dbReference type="GO" id="GO:0004084">
    <property type="term" value="F:branched-chain-amino-acid transaminase activity"/>
    <property type="evidence" value="ECO:0007669"/>
    <property type="project" value="InterPro"/>
</dbReference>
<dbReference type="InterPro" id="IPR005786">
    <property type="entry name" value="B_amino_transII"/>
</dbReference>
<keyword evidence="3" id="KW-0663">Pyridoxal phosphate</keyword>
<evidence type="ECO:0000313" key="5">
    <source>
        <dbReference type="Proteomes" id="UP000603227"/>
    </source>
</evidence>
<dbReference type="PANTHER" id="PTHR11825:SF44">
    <property type="entry name" value="BRANCHED-CHAIN-AMINO-ACID AMINOTRANSFERASE"/>
    <property type="match status" value="1"/>
</dbReference>
<keyword evidence="5" id="KW-1185">Reference proteome</keyword>
<dbReference type="Proteomes" id="UP000603227">
    <property type="component" value="Unassembled WGS sequence"/>
</dbReference>
<evidence type="ECO:0000313" key="4">
    <source>
        <dbReference type="EMBL" id="GHE34651.1"/>
    </source>
</evidence>
<dbReference type="RefSeq" id="WP_189784890.1">
    <property type="nucleotide sequence ID" value="NZ_BNAT01000019.1"/>
</dbReference>
<dbReference type="EMBL" id="BNAT01000019">
    <property type="protein sequence ID" value="GHE34651.1"/>
    <property type="molecule type" value="Genomic_DNA"/>
</dbReference>
<gene>
    <name evidence="4" type="ORF">GCM10017771_52360</name>
</gene>
<reference evidence="4" key="2">
    <citation type="submission" date="2020-09" db="EMBL/GenBank/DDBJ databases">
        <authorList>
            <person name="Sun Q."/>
            <person name="Zhou Y."/>
        </authorList>
    </citation>
    <scope>NUCLEOTIDE SEQUENCE</scope>
    <source>
        <strain evidence="4">CGMCC 4.7403</strain>
    </source>
</reference>
<dbReference type="InterPro" id="IPR043132">
    <property type="entry name" value="BCAT-like_C"/>
</dbReference>
<evidence type="ECO:0000256" key="3">
    <source>
        <dbReference type="ARBA" id="ARBA00022898"/>
    </source>
</evidence>
<comment type="similarity">
    <text evidence="2">Belongs to the class-IV pyridoxal-phosphate-dependent aminotransferase family.</text>
</comment>
<proteinExistence type="inferred from homology"/>
<dbReference type="GO" id="GO:0009081">
    <property type="term" value="P:branched-chain amino acid metabolic process"/>
    <property type="evidence" value="ECO:0007669"/>
    <property type="project" value="InterPro"/>
</dbReference>
<sequence>MGKPGVVASNRERHSYRSLAGARPCGMVRLGKRPGTGWRYESVTSVGEPSDAVTLFRPDAGVHVRLWPDGVLTALRPDFLATRFARAVRRRRLPDFPRAQFLGAVERLAHHCRPLLRDPESAIYLCPDMTAENGPRRWVFQLSAYLLPSAFATGFAPLYLRWDAGMLPHGLHLCWVDAAQAHLVLAPVASDDVSVLARASVASLAPRWGLRVRARQLSVAQWYRLNQQGRVSEAFVCGGPALVQQVGRIGLGDQSQPVGSGQPGPTVIAVRRHLFRLQQGQAADPNRWMLPLR</sequence>
<dbReference type="SUPFAM" id="SSF56752">
    <property type="entry name" value="D-aminoacid aminotransferase-like PLP-dependent enzymes"/>
    <property type="match status" value="1"/>
</dbReference>
<dbReference type="AlphaFoldDB" id="A0A918Z2B3"/>
<reference evidence="4" key="1">
    <citation type="journal article" date="2014" name="Int. J. Syst. Evol. Microbiol.">
        <title>Complete genome sequence of Corynebacterium casei LMG S-19264T (=DSM 44701T), isolated from a smear-ripened cheese.</title>
        <authorList>
            <consortium name="US DOE Joint Genome Institute (JGI-PGF)"/>
            <person name="Walter F."/>
            <person name="Albersmeier A."/>
            <person name="Kalinowski J."/>
            <person name="Ruckert C."/>
        </authorList>
    </citation>
    <scope>NUCLEOTIDE SEQUENCE</scope>
    <source>
        <strain evidence="4">CGMCC 4.7403</strain>
    </source>
</reference>
<dbReference type="PANTHER" id="PTHR11825">
    <property type="entry name" value="SUBGROUP IIII AMINOTRANSFERASE"/>
    <property type="match status" value="1"/>
</dbReference>
<accession>A0A918Z2B3</accession>
<comment type="cofactor">
    <cofactor evidence="1">
        <name>pyridoxal 5'-phosphate</name>
        <dbReference type="ChEBI" id="CHEBI:597326"/>
    </cofactor>
</comment>
<dbReference type="Gene3D" id="3.20.10.10">
    <property type="entry name" value="D-amino Acid Aminotransferase, subunit A, domain 2"/>
    <property type="match status" value="1"/>
</dbReference>
<comment type="caution">
    <text evidence="4">The sequence shown here is derived from an EMBL/GenBank/DDBJ whole genome shotgun (WGS) entry which is preliminary data.</text>
</comment>
<organism evidence="4 5">
    <name type="scientific">Streptomyces capitiformicae</name>
    <dbReference type="NCBI Taxonomy" id="2014920"/>
    <lineage>
        <taxon>Bacteria</taxon>
        <taxon>Bacillati</taxon>
        <taxon>Actinomycetota</taxon>
        <taxon>Actinomycetes</taxon>
        <taxon>Kitasatosporales</taxon>
        <taxon>Streptomycetaceae</taxon>
        <taxon>Streptomyces</taxon>
    </lineage>
</organism>